<dbReference type="GO" id="GO:0006352">
    <property type="term" value="P:DNA-templated transcription initiation"/>
    <property type="evidence" value="ECO:0007669"/>
    <property type="project" value="InterPro"/>
</dbReference>
<reference evidence="8 9" key="1">
    <citation type="journal article" date="2014" name="J. Biotechnol.">
        <title>Complete genome sequence of the actinobacterium Amycolatopsis japonica MG417-CF17(T) (=DSM 44213T) producing (S,S)-N,N'-ethylenediaminedisuccinic acid.</title>
        <authorList>
            <person name="Stegmann E."/>
            <person name="Albersmeier A."/>
            <person name="Spohn M."/>
            <person name="Gert H."/>
            <person name="Weber T."/>
            <person name="Wohlleben W."/>
            <person name="Kalinowski J."/>
            <person name="Ruckert C."/>
        </authorList>
    </citation>
    <scope>NUCLEOTIDE SEQUENCE [LARGE SCALE GENOMIC DNA]</scope>
    <source>
        <strain evidence="9">MG417-CF17 (DSM 44213)</strain>
    </source>
</reference>
<evidence type="ECO:0000256" key="2">
    <source>
        <dbReference type="ARBA" id="ARBA00023015"/>
    </source>
</evidence>
<dbReference type="SUPFAM" id="SSF88659">
    <property type="entry name" value="Sigma3 and sigma4 domains of RNA polymerase sigma factors"/>
    <property type="match status" value="1"/>
</dbReference>
<evidence type="ECO:0000256" key="5">
    <source>
        <dbReference type="ARBA" id="ARBA00023163"/>
    </source>
</evidence>
<dbReference type="NCBIfam" id="TIGR02983">
    <property type="entry name" value="SigE-fam_strep"/>
    <property type="match status" value="1"/>
</dbReference>
<evidence type="ECO:0000259" key="6">
    <source>
        <dbReference type="Pfam" id="PF04542"/>
    </source>
</evidence>
<dbReference type="AlphaFoldDB" id="A0A075V3D1"/>
<accession>A0A075V3D1</accession>
<evidence type="ECO:0000256" key="4">
    <source>
        <dbReference type="ARBA" id="ARBA00023125"/>
    </source>
</evidence>
<dbReference type="Pfam" id="PF04542">
    <property type="entry name" value="Sigma70_r2"/>
    <property type="match status" value="1"/>
</dbReference>
<evidence type="ECO:0000256" key="3">
    <source>
        <dbReference type="ARBA" id="ARBA00023082"/>
    </source>
</evidence>
<dbReference type="Pfam" id="PF08281">
    <property type="entry name" value="Sigma70_r4_2"/>
    <property type="match status" value="1"/>
</dbReference>
<dbReference type="HOGENOM" id="CLU_047691_15_4_11"/>
<evidence type="ECO:0000313" key="8">
    <source>
        <dbReference type="EMBL" id="AIG80927.1"/>
    </source>
</evidence>
<dbReference type="SUPFAM" id="SSF88946">
    <property type="entry name" value="Sigma2 domain of RNA polymerase sigma factors"/>
    <property type="match status" value="1"/>
</dbReference>
<comment type="similarity">
    <text evidence="1">Belongs to the sigma-70 factor family. ECF subfamily.</text>
</comment>
<proteinExistence type="inferred from homology"/>
<dbReference type="EMBL" id="CP008953">
    <property type="protein sequence ID" value="AIG80927.1"/>
    <property type="molecule type" value="Genomic_DNA"/>
</dbReference>
<keyword evidence="4" id="KW-0238">DNA-binding</keyword>
<dbReference type="KEGG" id="aja:AJAP_40755"/>
<evidence type="ECO:0008006" key="10">
    <source>
        <dbReference type="Google" id="ProtNLM"/>
    </source>
</evidence>
<organism evidence="8 9">
    <name type="scientific">Amycolatopsis japonica</name>
    <dbReference type="NCBI Taxonomy" id="208439"/>
    <lineage>
        <taxon>Bacteria</taxon>
        <taxon>Bacillati</taxon>
        <taxon>Actinomycetota</taxon>
        <taxon>Actinomycetes</taxon>
        <taxon>Pseudonocardiales</taxon>
        <taxon>Pseudonocardiaceae</taxon>
        <taxon>Amycolatopsis</taxon>
        <taxon>Amycolatopsis japonica group</taxon>
    </lineage>
</organism>
<dbReference type="NCBIfam" id="TIGR02937">
    <property type="entry name" value="sigma70-ECF"/>
    <property type="match status" value="1"/>
</dbReference>
<dbReference type="PANTHER" id="PTHR43133">
    <property type="entry name" value="RNA POLYMERASE ECF-TYPE SIGMA FACTO"/>
    <property type="match status" value="1"/>
</dbReference>
<dbReference type="GO" id="GO:0016987">
    <property type="term" value="F:sigma factor activity"/>
    <property type="evidence" value="ECO:0007669"/>
    <property type="project" value="UniProtKB-KW"/>
</dbReference>
<keyword evidence="9" id="KW-1185">Reference proteome</keyword>
<dbReference type="InterPro" id="IPR036388">
    <property type="entry name" value="WH-like_DNA-bd_sf"/>
</dbReference>
<evidence type="ECO:0000256" key="1">
    <source>
        <dbReference type="ARBA" id="ARBA00010641"/>
    </source>
</evidence>
<dbReference type="InterPro" id="IPR039425">
    <property type="entry name" value="RNA_pol_sigma-70-like"/>
</dbReference>
<dbReference type="InterPro" id="IPR014325">
    <property type="entry name" value="RNA_pol_sigma-E_actinobac"/>
</dbReference>
<evidence type="ECO:0000259" key="7">
    <source>
        <dbReference type="Pfam" id="PF08281"/>
    </source>
</evidence>
<dbReference type="InterPro" id="IPR013249">
    <property type="entry name" value="RNA_pol_sigma70_r4_t2"/>
</dbReference>
<dbReference type="CDD" id="cd06171">
    <property type="entry name" value="Sigma70_r4"/>
    <property type="match status" value="1"/>
</dbReference>
<dbReference type="PANTHER" id="PTHR43133:SF50">
    <property type="entry name" value="ECF RNA POLYMERASE SIGMA FACTOR SIGM"/>
    <property type="match status" value="1"/>
</dbReference>
<dbReference type="STRING" id="208439.AJAP_40755"/>
<keyword evidence="3" id="KW-0731">Sigma factor</keyword>
<dbReference type="Proteomes" id="UP000028492">
    <property type="component" value="Chromosome"/>
</dbReference>
<gene>
    <name evidence="8" type="ORF">AJAP_40755</name>
</gene>
<keyword evidence="5" id="KW-0804">Transcription</keyword>
<dbReference type="Gene3D" id="1.10.1740.10">
    <property type="match status" value="1"/>
</dbReference>
<dbReference type="InterPro" id="IPR013324">
    <property type="entry name" value="RNA_pol_sigma_r3/r4-like"/>
</dbReference>
<sequence>MNQRDEQEFAEYFAAKRDSVRRTAYMLCGDWHRADDLAQTAFVALHRRWKKIRERAATDAYVRKTLVRAAIDESRRPWRREWQTEELPEPPQDGFDLGEQVVTREDLLAALREVPPKQRAVLVLRFFEGLDVGAAAKALGCSEGNIKSQTARGLANLRQVMEKEEVARDGRE</sequence>
<evidence type="ECO:0000313" key="9">
    <source>
        <dbReference type="Proteomes" id="UP000028492"/>
    </source>
</evidence>
<feature type="domain" description="RNA polymerase sigma factor 70 region 4 type 2" evidence="7">
    <location>
        <begin position="105"/>
        <end position="157"/>
    </location>
</feature>
<keyword evidence="2" id="KW-0805">Transcription regulation</keyword>
<dbReference type="eggNOG" id="COG1595">
    <property type="taxonomic scope" value="Bacteria"/>
</dbReference>
<feature type="domain" description="RNA polymerase sigma-70 region 2" evidence="6">
    <location>
        <begin position="17"/>
        <end position="79"/>
    </location>
</feature>
<dbReference type="InterPro" id="IPR014284">
    <property type="entry name" value="RNA_pol_sigma-70_dom"/>
</dbReference>
<name>A0A075V3D1_9PSEU</name>
<dbReference type="InterPro" id="IPR013325">
    <property type="entry name" value="RNA_pol_sigma_r2"/>
</dbReference>
<dbReference type="GO" id="GO:0003677">
    <property type="term" value="F:DNA binding"/>
    <property type="evidence" value="ECO:0007669"/>
    <property type="project" value="UniProtKB-KW"/>
</dbReference>
<dbReference type="Gene3D" id="1.10.10.10">
    <property type="entry name" value="Winged helix-like DNA-binding domain superfamily/Winged helix DNA-binding domain"/>
    <property type="match status" value="1"/>
</dbReference>
<dbReference type="InterPro" id="IPR007627">
    <property type="entry name" value="RNA_pol_sigma70_r2"/>
</dbReference>
<protein>
    <recommendedName>
        <fullName evidence="10">RNA polymerase ECF sigma factor</fullName>
    </recommendedName>
</protein>
<dbReference type="RefSeq" id="WP_038521447.1">
    <property type="nucleotide sequence ID" value="NZ_CP008953.1"/>
</dbReference>